<evidence type="ECO:0000256" key="11">
    <source>
        <dbReference type="PIRSR" id="PIRSR601461-1"/>
    </source>
</evidence>
<dbReference type="InterPro" id="IPR033121">
    <property type="entry name" value="PEPTIDASE_A1"/>
</dbReference>
<evidence type="ECO:0000256" key="5">
    <source>
        <dbReference type="ARBA" id="ARBA00022729"/>
    </source>
</evidence>
<dbReference type="FunFam" id="2.40.70.10:FF:000179">
    <property type="entry name" value="ASpartyl Protease"/>
    <property type="match status" value="1"/>
</dbReference>
<feature type="signal peptide" evidence="14">
    <location>
        <begin position="1"/>
        <end position="17"/>
    </location>
</feature>
<dbReference type="InterPro" id="IPR001461">
    <property type="entry name" value="Aspartic_peptidase_A1"/>
</dbReference>
<comment type="similarity">
    <text evidence="2 13">Belongs to the peptidase A1 family.</text>
</comment>
<evidence type="ECO:0000256" key="13">
    <source>
        <dbReference type="RuleBase" id="RU000454"/>
    </source>
</evidence>
<evidence type="ECO:0000256" key="1">
    <source>
        <dbReference type="ARBA" id="ARBA00004613"/>
    </source>
</evidence>
<feature type="active site" evidence="11">
    <location>
        <position position="267"/>
    </location>
</feature>
<evidence type="ECO:0000256" key="7">
    <source>
        <dbReference type="ARBA" id="ARBA00022801"/>
    </source>
</evidence>
<proteinExistence type="inferred from homology"/>
<dbReference type="GO" id="GO:0005576">
    <property type="term" value="C:extracellular region"/>
    <property type="evidence" value="ECO:0007669"/>
    <property type="project" value="UniProtKB-SubCell"/>
</dbReference>
<evidence type="ECO:0000313" key="17">
    <source>
        <dbReference type="Proteomes" id="UP000494206"/>
    </source>
</evidence>
<dbReference type="PROSITE" id="PS00141">
    <property type="entry name" value="ASP_PROTEASE"/>
    <property type="match status" value="1"/>
</dbReference>
<evidence type="ECO:0000259" key="15">
    <source>
        <dbReference type="PROSITE" id="PS51767"/>
    </source>
</evidence>
<evidence type="ECO:0000256" key="3">
    <source>
        <dbReference type="ARBA" id="ARBA00022525"/>
    </source>
</evidence>
<keyword evidence="7 13" id="KW-0378">Hydrolase</keyword>
<dbReference type="GO" id="GO:0006508">
    <property type="term" value="P:proteolysis"/>
    <property type="evidence" value="ECO:0007669"/>
    <property type="project" value="UniProtKB-KW"/>
</dbReference>
<feature type="chain" id="PRO_5035894909" description="Peptidase A1 domain-containing protein" evidence="14">
    <location>
        <begin position="18"/>
        <end position="382"/>
    </location>
</feature>
<dbReference type="PANTHER" id="PTHR47966">
    <property type="entry name" value="BETA-SITE APP-CLEAVING ENZYME, ISOFORM A-RELATED"/>
    <property type="match status" value="1"/>
</dbReference>
<sequence>MLRLFAFLFILFQLCNAKIQMRVQAAKVPMEHSDSRRYLSRNSFRVEHQHVADFRDFAYFGNISLGTPEQRFLVVLDTGSSNLWVPDNTCGKDERNSACKHKRKFMMEKSGSYEKDGRMFSIGYGTGSASGYLGKETLCFSDTTLCVKSQVFGQATSLAPFFARQEIDGILGLGFTELAVNNVVPPLINAIEQGLLEEPVFTVYLEHHVKTAERGGYFTYGGEDGEHCGQVITWVPLSRAAYWQFRMDSVGVRSSTEISKGWEVISDTGTSFIGGPSHIIKSIAYQFGATYDIFNDIYTVPCSKVRKMPSIKIRVNNVDLEIQPENLIAHSAPGECDLALFDIFTGGFGPAWILGDPFIRQYCNIHDVRNKRIGFAKSKQVL</sequence>
<dbReference type="SUPFAM" id="SSF50630">
    <property type="entry name" value="Acid proteases"/>
    <property type="match status" value="1"/>
</dbReference>
<feature type="disulfide bond" evidence="12">
    <location>
        <begin position="302"/>
        <end position="336"/>
    </location>
</feature>
<dbReference type="Pfam" id="PF00026">
    <property type="entry name" value="Asp"/>
    <property type="match status" value="1"/>
</dbReference>
<dbReference type="PRINTS" id="PR00792">
    <property type="entry name" value="PEPSIN"/>
</dbReference>
<evidence type="ECO:0000256" key="9">
    <source>
        <dbReference type="ARBA" id="ARBA00023157"/>
    </source>
</evidence>
<keyword evidence="10" id="KW-0325">Glycoprotein</keyword>
<name>A0A8S1FC10_9PELO</name>
<evidence type="ECO:0000256" key="14">
    <source>
        <dbReference type="SAM" id="SignalP"/>
    </source>
</evidence>
<dbReference type="CDD" id="cd05471">
    <property type="entry name" value="pepsin_like"/>
    <property type="match status" value="1"/>
</dbReference>
<dbReference type="GO" id="GO:0005764">
    <property type="term" value="C:lysosome"/>
    <property type="evidence" value="ECO:0007669"/>
    <property type="project" value="TreeGrafter"/>
</dbReference>
<keyword evidence="3" id="KW-0964">Secreted</keyword>
<dbReference type="AlphaFoldDB" id="A0A8S1FC10"/>
<evidence type="ECO:0000256" key="2">
    <source>
        <dbReference type="ARBA" id="ARBA00007447"/>
    </source>
</evidence>
<feature type="domain" description="Peptidase A1" evidence="15">
    <location>
        <begin position="59"/>
        <end position="376"/>
    </location>
</feature>
<evidence type="ECO:0000256" key="8">
    <source>
        <dbReference type="ARBA" id="ARBA00023145"/>
    </source>
</evidence>
<protein>
    <recommendedName>
        <fullName evidence="15">Peptidase A1 domain-containing protein</fullName>
    </recommendedName>
</protein>
<keyword evidence="4 13" id="KW-0645">Protease</keyword>
<reference evidence="16 17" key="1">
    <citation type="submission" date="2020-04" db="EMBL/GenBank/DDBJ databases">
        <authorList>
            <person name="Laetsch R D."/>
            <person name="Stevens L."/>
            <person name="Kumar S."/>
            <person name="Blaxter L. M."/>
        </authorList>
    </citation>
    <scope>NUCLEOTIDE SEQUENCE [LARGE SCALE GENOMIC DNA]</scope>
</reference>
<dbReference type="InterPro" id="IPR001969">
    <property type="entry name" value="Aspartic_peptidase_AS"/>
</dbReference>
<feature type="disulfide bond" evidence="12">
    <location>
        <begin position="90"/>
        <end position="99"/>
    </location>
</feature>
<evidence type="ECO:0000256" key="10">
    <source>
        <dbReference type="ARBA" id="ARBA00023180"/>
    </source>
</evidence>
<dbReference type="Gene3D" id="2.40.70.10">
    <property type="entry name" value="Acid Proteases"/>
    <property type="match status" value="2"/>
</dbReference>
<dbReference type="PANTHER" id="PTHR47966:SF44">
    <property type="entry name" value="PEPTIDASE A1 DOMAIN-CONTAINING PROTEIN"/>
    <property type="match status" value="1"/>
</dbReference>
<keyword evidence="6 13" id="KW-0064">Aspartyl protease</keyword>
<keyword evidence="9 12" id="KW-1015">Disulfide bond</keyword>
<dbReference type="EMBL" id="CADEPM010000009">
    <property type="protein sequence ID" value="CAB3409759.1"/>
    <property type="molecule type" value="Genomic_DNA"/>
</dbReference>
<evidence type="ECO:0000313" key="16">
    <source>
        <dbReference type="EMBL" id="CAB3409759.1"/>
    </source>
</evidence>
<accession>A0A8S1FC10</accession>
<dbReference type="InterPro" id="IPR021109">
    <property type="entry name" value="Peptidase_aspartic_dom_sf"/>
</dbReference>
<dbReference type="Proteomes" id="UP000494206">
    <property type="component" value="Unassembled WGS sequence"/>
</dbReference>
<keyword evidence="8" id="KW-0865">Zymogen</keyword>
<evidence type="ECO:0000256" key="4">
    <source>
        <dbReference type="ARBA" id="ARBA00022670"/>
    </source>
</evidence>
<feature type="active site" evidence="11">
    <location>
        <position position="77"/>
    </location>
</feature>
<dbReference type="OrthoDB" id="5839471at2759"/>
<evidence type="ECO:0000256" key="6">
    <source>
        <dbReference type="ARBA" id="ARBA00022750"/>
    </source>
</evidence>
<gene>
    <name evidence="16" type="ORF">CBOVIS_LOCUS11374</name>
</gene>
<dbReference type="FunFam" id="2.40.70.10:FF:000058">
    <property type="entry name" value="ASpartyl Protease"/>
    <property type="match status" value="1"/>
</dbReference>
<keyword evidence="5 14" id="KW-0732">Signal</keyword>
<dbReference type="InterPro" id="IPR034164">
    <property type="entry name" value="Pepsin-like_dom"/>
</dbReference>
<organism evidence="16 17">
    <name type="scientific">Caenorhabditis bovis</name>
    <dbReference type="NCBI Taxonomy" id="2654633"/>
    <lineage>
        <taxon>Eukaryota</taxon>
        <taxon>Metazoa</taxon>
        <taxon>Ecdysozoa</taxon>
        <taxon>Nematoda</taxon>
        <taxon>Chromadorea</taxon>
        <taxon>Rhabditida</taxon>
        <taxon>Rhabditina</taxon>
        <taxon>Rhabditomorpha</taxon>
        <taxon>Rhabditoidea</taxon>
        <taxon>Rhabditidae</taxon>
        <taxon>Peloderinae</taxon>
        <taxon>Caenorhabditis</taxon>
    </lineage>
</organism>
<dbReference type="PROSITE" id="PS51767">
    <property type="entry name" value="PEPTIDASE_A1"/>
    <property type="match status" value="1"/>
</dbReference>
<dbReference type="GO" id="GO:0004190">
    <property type="term" value="F:aspartic-type endopeptidase activity"/>
    <property type="evidence" value="ECO:0007669"/>
    <property type="project" value="UniProtKB-KW"/>
</dbReference>
<comment type="subcellular location">
    <subcellularLocation>
        <location evidence="1">Secreted</location>
    </subcellularLocation>
</comment>
<comment type="caution">
    <text evidence="16">The sequence shown here is derived from an EMBL/GenBank/DDBJ whole genome shotgun (WGS) entry which is preliminary data.</text>
</comment>
<evidence type="ECO:0000256" key="12">
    <source>
        <dbReference type="PIRSR" id="PIRSR601461-2"/>
    </source>
</evidence>
<keyword evidence="17" id="KW-1185">Reference proteome</keyword>